<dbReference type="Proteomes" id="UP001157126">
    <property type="component" value="Unassembled WGS sequence"/>
</dbReference>
<proteinExistence type="predicted"/>
<gene>
    <name evidence="1" type="ORF">GCM10025883_42490</name>
</gene>
<organism evidence="1 2">
    <name type="scientific">Mobilicoccus caccae</name>
    <dbReference type="NCBI Taxonomy" id="1859295"/>
    <lineage>
        <taxon>Bacteria</taxon>
        <taxon>Bacillati</taxon>
        <taxon>Actinomycetota</taxon>
        <taxon>Actinomycetes</taxon>
        <taxon>Micrococcales</taxon>
        <taxon>Dermatophilaceae</taxon>
        <taxon>Mobilicoccus</taxon>
    </lineage>
</organism>
<keyword evidence="2" id="KW-1185">Reference proteome</keyword>
<sequence>MNTATRFALGAAGGAVAALVLPRGEDSRVPAAPLDLEPGRRAVVVTGSSMAPWALATLGAATGVTASRAFASRSPGDTAGALVVAATTAALRRVGVLVDPSGVTVTCGIPGLRRTIPLSAIASARPVTVTAADFGGYGLRLSLERGVGLVLRPGPALALDLGRWTLTITADDPDTAAALISRELDVRGGMRR</sequence>
<name>A0ABQ6IW73_9MICO</name>
<accession>A0ABQ6IW73</accession>
<reference evidence="2" key="1">
    <citation type="journal article" date="2019" name="Int. J. Syst. Evol. Microbiol.">
        <title>The Global Catalogue of Microorganisms (GCM) 10K type strain sequencing project: providing services to taxonomists for standard genome sequencing and annotation.</title>
        <authorList>
            <consortium name="The Broad Institute Genomics Platform"/>
            <consortium name="The Broad Institute Genome Sequencing Center for Infectious Disease"/>
            <person name="Wu L."/>
            <person name="Ma J."/>
        </authorList>
    </citation>
    <scope>NUCLEOTIDE SEQUENCE [LARGE SCALE GENOMIC DNA]</scope>
    <source>
        <strain evidence="2">NBRC 113072</strain>
    </source>
</reference>
<evidence type="ECO:0000313" key="2">
    <source>
        <dbReference type="Proteomes" id="UP001157126"/>
    </source>
</evidence>
<dbReference type="RefSeq" id="WP_284305645.1">
    <property type="nucleotide sequence ID" value="NZ_BSUO01000001.1"/>
</dbReference>
<dbReference type="EMBL" id="BSUO01000001">
    <property type="protein sequence ID" value="GMA42204.1"/>
    <property type="molecule type" value="Genomic_DNA"/>
</dbReference>
<comment type="caution">
    <text evidence="1">The sequence shown here is derived from an EMBL/GenBank/DDBJ whole genome shotgun (WGS) entry which is preliminary data.</text>
</comment>
<evidence type="ECO:0000313" key="1">
    <source>
        <dbReference type="EMBL" id="GMA42204.1"/>
    </source>
</evidence>
<protein>
    <submittedName>
        <fullName evidence="1">Uncharacterized protein</fullName>
    </submittedName>
</protein>